<reference evidence="2 3" key="1">
    <citation type="submission" date="2023-01" db="EMBL/GenBank/DDBJ databases">
        <authorList>
            <person name="Kreplak J."/>
        </authorList>
    </citation>
    <scope>NUCLEOTIDE SEQUENCE [LARGE SCALE GENOMIC DNA]</scope>
</reference>
<dbReference type="EMBL" id="OX451738">
    <property type="protein sequence ID" value="CAI8604049.1"/>
    <property type="molecule type" value="Genomic_DNA"/>
</dbReference>
<name>A0AAV1A0K1_VICFA</name>
<evidence type="ECO:0000259" key="1">
    <source>
        <dbReference type="Pfam" id="PF14510"/>
    </source>
</evidence>
<proteinExistence type="predicted"/>
<dbReference type="AlphaFoldDB" id="A0AAV1A0K1"/>
<dbReference type="PANTHER" id="PTHR48040:SF60">
    <property type="entry name" value="ABC TRANSPORTER DOMAIN-CONTAINING PROTEIN"/>
    <property type="match status" value="1"/>
</dbReference>
<evidence type="ECO:0000313" key="2">
    <source>
        <dbReference type="EMBL" id="CAI8604049.1"/>
    </source>
</evidence>
<gene>
    <name evidence="2" type="ORF">VFH_III114000</name>
</gene>
<organism evidence="2 3">
    <name type="scientific">Vicia faba</name>
    <name type="common">Broad bean</name>
    <name type="synonym">Faba vulgaris</name>
    <dbReference type="NCBI Taxonomy" id="3906"/>
    <lineage>
        <taxon>Eukaryota</taxon>
        <taxon>Viridiplantae</taxon>
        <taxon>Streptophyta</taxon>
        <taxon>Embryophyta</taxon>
        <taxon>Tracheophyta</taxon>
        <taxon>Spermatophyta</taxon>
        <taxon>Magnoliopsida</taxon>
        <taxon>eudicotyledons</taxon>
        <taxon>Gunneridae</taxon>
        <taxon>Pentapetalae</taxon>
        <taxon>rosids</taxon>
        <taxon>fabids</taxon>
        <taxon>Fabales</taxon>
        <taxon>Fabaceae</taxon>
        <taxon>Papilionoideae</taxon>
        <taxon>50 kb inversion clade</taxon>
        <taxon>NPAAA clade</taxon>
        <taxon>Hologalegina</taxon>
        <taxon>IRL clade</taxon>
        <taxon>Fabeae</taxon>
        <taxon>Vicia</taxon>
    </lineage>
</organism>
<dbReference type="PANTHER" id="PTHR48040">
    <property type="entry name" value="PLEIOTROPIC DRUG RESISTANCE PROTEIN 1-LIKE ISOFORM X1"/>
    <property type="match status" value="1"/>
</dbReference>
<protein>
    <recommendedName>
        <fullName evidence="1">Pleiotropic ABC efflux transporter N-terminal domain-containing protein</fullName>
    </recommendedName>
</protein>
<dbReference type="Pfam" id="PF14510">
    <property type="entry name" value="ABC_trans_N"/>
    <property type="match status" value="1"/>
</dbReference>
<sequence length="194" mass="21926">MEEGLEEEDVLRSISSLRMNIGSSSRRSWASTSGGDDVFEKNKNEIVVDDEELRWAAIERLPTFERLRKSIVKEAIESGGFSYEEVDISKLGIHDKSKLMDGILTSVEEDNEKFLFKIRERIHRVEIEIPKVEVRFNKLYVEGDAFNGSRSLPTLVNSTMNLIEGILGAMKVVPSKKSAIKILEDVNGIIKPAR</sequence>
<feature type="domain" description="Pleiotropic ABC efflux transporter N-terminal" evidence="1">
    <location>
        <begin position="106"/>
        <end position="157"/>
    </location>
</feature>
<accession>A0AAV1A0K1</accession>
<keyword evidence="3" id="KW-1185">Reference proteome</keyword>
<dbReference type="Proteomes" id="UP001157006">
    <property type="component" value="Chromosome 3"/>
</dbReference>
<evidence type="ECO:0000313" key="3">
    <source>
        <dbReference type="Proteomes" id="UP001157006"/>
    </source>
</evidence>
<dbReference type="InterPro" id="IPR029481">
    <property type="entry name" value="ABC_trans_N"/>
</dbReference>